<feature type="non-terminal residue" evidence="1">
    <location>
        <position position="1"/>
    </location>
</feature>
<keyword evidence="2" id="KW-1185">Reference proteome</keyword>
<name>A0A9W8GTH8_9FUNG</name>
<dbReference type="OrthoDB" id="5536131at2759"/>
<gene>
    <name evidence="1" type="ORF">GGI19_005792</name>
</gene>
<reference evidence="1" key="1">
    <citation type="submission" date="2022-07" db="EMBL/GenBank/DDBJ databases">
        <title>Phylogenomic reconstructions and comparative analyses of Kickxellomycotina fungi.</title>
        <authorList>
            <person name="Reynolds N.K."/>
            <person name="Stajich J.E."/>
            <person name="Barry K."/>
            <person name="Grigoriev I.V."/>
            <person name="Crous P."/>
            <person name="Smith M.E."/>
        </authorList>
    </citation>
    <scope>NUCLEOTIDE SEQUENCE</scope>
    <source>
        <strain evidence="1">BCRC 34297</strain>
    </source>
</reference>
<dbReference type="EMBL" id="JANBUH010000860">
    <property type="protein sequence ID" value="KAJ2749174.1"/>
    <property type="molecule type" value="Genomic_DNA"/>
</dbReference>
<dbReference type="AlphaFoldDB" id="A0A9W8GTH8"/>
<evidence type="ECO:0000313" key="1">
    <source>
        <dbReference type="EMBL" id="KAJ2749174.1"/>
    </source>
</evidence>
<comment type="caution">
    <text evidence="1">The sequence shown here is derived from an EMBL/GenBank/DDBJ whole genome shotgun (WGS) entry which is preliminary data.</text>
</comment>
<protein>
    <submittedName>
        <fullName evidence="1">Uncharacterized protein</fullName>
    </submittedName>
</protein>
<evidence type="ECO:0000313" key="2">
    <source>
        <dbReference type="Proteomes" id="UP001140011"/>
    </source>
</evidence>
<sequence length="554" mass="62944">DHVVGSSRMEYADVRKDSQEYKELLKPLMQVSRNFRAIALPLYCNYFKLMVLLSSHDARGVYDLLPRRPGDDRAIYKYLGHPTHHLAKELEIELDERTIYSGRALEALSRTPFDGCAFPLVRKLALTLVAEEVGRMDEEAEIDISRAEANIRAFVERIKQLAPIVSEIRVHPKDLYPPDINDQFVGKLASQLFQLVGRIDYDHQVGTTAPIRQQLDTIRNLTHITYTTANKGKGFLQSVRQNASTLQVLDFESEYGYVDICGIIRNTDGSYITYPRLVSLFLSCRLDFDDHDRVVSPDVVPFPNLQRLMILPDYPFGDDVVFRGNAGTLKCLELGLSSSTASMLRGFNVFMPGSHPKLQHVNFEFFEGDELDLFATHIDYAQFVLGIRPRAHMRSVGMGSVSQPLLSALSSHGAHSCILILKLDSVLNLWDIFTLVKSLPLLSDLRTYAPTIDNFPYDATKEELLAHVISNYAPMGERLRLWYISSSCDKHSKSALCVLLLALICPNFNHVATFFHQRESLLNSMERIMDSDAFRPYAPRLQYLLFKGWNSKQD</sequence>
<organism evidence="1 2">
    <name type="scientific">Coemansia pectinata</name>
    <dbReference type="NCBI Taxonomy" id="1052879"/>
    <lineage>
        <taxon>Eukaryota</taxon>
        <taxon>Fungi</taxon>
        <taxon>Fungi incertae sedis</taxon>
        <taxon>Zoopagomycota</taxon>
        <taxon>Kickxellomycotina</taxon>
        <taxon>Kickxellomycetes</taxon>
        <taxon>Kickxellales</taxon>
        <taxon>Kickxellaceae</taxon>
        <taxon>Coemansia</taxon>
    </lineage>
</organism>
<accession>A0A9W8GTH8</accession>
<proteinExistence type="predicted"/>
<dbReference type="Proteomes" id="UP001140011">
    <property type="component" value="Unassembled WGS sequence"/>
</dbReference>